<dbReference type="Pfam" id="PF02585">
    <property type="entry name" value="PIG-L"/>
    <property type="match status" value="1"/>
</dbReference>
<dbReference type="EMBL" id="JAGINY010000001">
    <property type="protein sequence ID" value="MBP2333018.1"/>
    <property type="molecule type" value="Genomic_DNA"/>
</dbReference>
<evidence type="ECO:0000256" key="2">
    <source>
        <dbReference type="ARBA" id="ARBA00022801"/>
    </source>
</evidence>
<dbReference type="Gene3D" id="3.40.50.10320">
    <property type="entry name" value="LmbE-like"/>
    <property type="match status" value="1"/>
</dbReference>
<keyword evidence="1 4" id="KW-0479">Metal-binding</keyword>
<proteinExistence type="inferred from homology"/>
<dbReference type="Proteomes" id="UP001519305">
    <property type="component" value="Unassembled WGS sequence"/>
</dbReference>
<comment type="cofactor">
    <cofactor evidence="4">
        <name>Zn(2+)</name>
        <dbReference type="ChEBI" id="CHEBI:29105"/>
    </cofactor>
    <text evidence="4">Binds 1 zinc ion per subunit.</text>
</comment>
<accession>A0ABS4U8M7</accession>
<dbReference type="InterPro" id="IPR003737">
    <property type="entry name" value="GlcNAc_PI_deacetylase-related"/>
</dbReference>
<dbReference type="PANTHER" id="PTHR12993:SF26">
    <property type="entry name" value="1D-MYO-INOSITOL 2-ACETAMIDO-2-DEOXY-ALPHA-D-GLUCOPYRANOSIDE DEACETYLASE"/>
    <property type="match status" value="1"/>
</dbReference>
<dbReference type="InterPro" id="IPR017810">
    <property type="entry name" value="Mycothiol_biosynthesis_MshB"/>
</dbReference>
<dbReference type="RefSeq" id="WP_209653546.1">
    <property type="nucleotide sequence ID" value="NZ_CP047357.1"/>
</dbReference>
<dbReference type="InterPro" id="IPR024078">
    <property type="entry name" value="LmbE-like_dom_sf"/>
</dbReference>
<evidence type="ECO:0000256" key="1">
    <source>
        <dbReference type="ARBA" id="ARBA00022723"/>
    </source>
</evidence>
<dbReference type="NCBIfam" id="TIGR03445">
    <property type="entry name" value="mycothiol_MshB"/>
    <property type="match status" value="1"/>
</dbReference>
<keyword evidence="2 4" id="KW-0378">Hydrolase</keyword>
<dbReference type="HAMAP" id="MF_01696">
    <property type="entry name" value="MshB"/>
    <property type="match status" value="1"/>
</dbReference>
<sequence length="345" mass="35507">MPNPADHARDLTGLRVALVHAHPDDEAITTGGTIAQLVRRGAQVTVVTCTLGELGEVIGEPYQGLVGGESDQLGGFRVHELHAALTALGCNGPGHAPVHLGGAGRWRDSGMVGDPGNDDERAFIRSGDEALDQLTAVLRDLRPHAVITYDADGGYGHPDHIRAHELTVAACDRLRAEARVGGDAGDGSGEDSGTGGGPVADAELWATIWTVTDDDALRAGLDAITVVPQPWTRAGFDDLPSVASDFAVRLSDADVAAKTASLRAHATQVWVGDGSVSMVNPQAAVGAVDASGAARGTWALSNLVCQPIMPAEHYRLGTAGADLAAVLAGEKEWVAAPATSAETAR</sequence>
<feature type="binding site" evidence="4">
    <location>
        <position position="160"/>
    </location>
    <ligand>
        <name>Zn(2+)</name>
        <dbReference type="ChEBI" id="CHEBI:29105"/>
    </ligand>
</feature>
<comment type="caution">
    <text evidence="5">The sequence shown here is derived from an EMBL/GenBank/DDBJ whole genome shotgun (WGS) entry which is preliminary data.</text>
</comment>
<comment type="catalytic activity">
    <reaction evidence="4">
        <text>1D-myo-inositol 2-acetamido-2-deoxy-alpha-D-glucopyranoside + H2O = 1D-myo-inositol 2-amino-2-deoxy-alpha-D-glucopyranoside + acetate</text>
        <dbReference type="Rhea" id="RHEA:26180"/>
        <dbReference type="ChEBI" id="CHEBI:15377"/>
        <dbReference type="ChEBI" id="CHEBI:30089"/>
        <dbReference type="ChEBI" id="CHEBI:52442"/>
        <dbReference type="ChEBI" id="CHEBI:58886"/>
        <dbReference type="EC" id="3.5.1.103"/>
    </reaction>
</comment>
<dbReference type="GO" id="GO:0035595">
    <property type="term" value="F:N-acetylglucosaminylinositol deacetylase activity"/>
    <property type="evidence" value="ECO:0007669"/>
    <property type="project" value="UniProtKB-EC"/>
</dbReference>
<dbReference type="EC" id="3.5.1.103" evidence="4"/>
<evidence type="ECO:0000313" key="5">
    <source>
        <dbReference type="EMBL" id="MBP2333018.1"/>
    </source>
</evidence>
<feature type="binding site" evidence="4">
    <location>
        <position position="22"/>
    </location>
    <ligand>
        <name>Zn(2+)</name>
        <dbReference type="ChEBI" id="CHEBI:29105"/>
    </ligand>
</feature>
<comment type="similarity">
    <text evidence="4">Belongs to the MshB deacetylase family.</text>
</comment>
<organism evidence="5 6">
    <name type="scientific">Corynebacterium freneyi</name>
    <dbReference type="NCBI Taxonomy" id="134034"/>
    <lineage>
        <taxon>Bacteria</taxon>
        <taxon>Bacillati</taxon>
        <taxon>Actinomycetota</taxon>
        <taxon>Actinomycetes</taxon>
        <taxon>Mycobacteriales</taxon>
        <taxon>Corynebacteriaceae</taxon>
        <taxon>Corynebacterium</taxon>
    </lineage>
</organism>
<dbReference type="SUPFAM" id="SSF102588">
    <property type="entry name" value="LmbE-like"/>
    <property type="match status" value="1"/>
</dbReference>
<keyword evidence="3 4" id="KW-0862">Zinc</keyword>
<reference evidence="5 6" key="1">
    <citation type="submission" date="2021-03" db="EMBL/GenBank/DDBJ databases">
        <title>Sequencing the genomes of 1000 actinobacteria strains.</title>
        <authorList>
            <person name="Klenk H.-P."/>
        </authorList>
    </citation>
    <scope>NUCLEOTIDE SEQUENCE [LARGE SCALE GENOMIC DNA]</scope>
    <source>
        <strain evidence="5 6">DSM 44506</strain>
    </source>
</reference>
<protein>
    <recommendedName>
        <fullName evidence="4">1D-myo-inositol 2-acetamido-2-deoxy-alpha-D-glucopyranoside deacetylase</fullName>
        <shortName evidence="4">GlcNAc-Ins deacetylase</shortName>
        <ecNumber evidence="4">3.5.1.103</ecNumber>
    </recommendedName>
    <alternativeName>
        <fullName evidence="4">N-acetyl-1-D-myo-inositol-2-amino-2-deoxy-alpha-D-glucopyranoside deacetylase</fullName>
    </alternativeName>
</protein>
<feature type="binding site" evidence="4">
    <location>
        <position position="25"/>
    </location>
    <ligand>
        <name>Zn(2+)</name>
        <dbReference type="ChEBI" id="CHEBI:29105"/>
    </ligand>
</feature>
<comment type="function">
    <text evidence="4">Catalyzes the deacetylation of 1D-myo-inositol 2-acetamido-2-deoxy-alpha-D-glucopyranoside (GlcNAc-Ins) in the mycothiol biosynthesis pathway.</text>
</comment>
<dbReference type="PANTHER" id="PTHR12993">
    <property type="entry name" value="N-ACETYLGLUCOSAMINYL-PHOSPHATIDYLINOSITOL DE-N-ACETYLASE-RELATED"/>
    <property type="match status" value="1"/>
</dbReference>
<evidence type="ECO:0000313" key="6">
    <source>
        <dbReference type="Proteomes" id="UP001519305"/>
    </source>
</evidence>
<gene>
    <name evidence="4" type="primary">mshB</name>
    <name evidence="5" type="ORF">JOF33_001717</name>
</gene>
<evidence type="ECO:0000256" key="3">
    <source>
        <dbReference type="ARBA" id="ARBA00022833"/>
    </source>
</evidence>
<evidence type="ECO:0000256" key="4">
    <source>
        <dbReference type="HAMAP-Rule" id="MF_01696"/>
    </source>
</evidence>
<keyword evidence="6" id="KW-1185">Reference proteome</keyword>
<name>A0ABS4U8M7_9CORY</name>